<reference evidence="1 2" key="2">
    <citation type="journal article" date="2022" name="Mol. Ecol. Resour.">
        <title>The genomes of chicory, endive, great burdock and yacon provide insights into Asteraceae paleo-polyploidization history and plant inulin production.</title>
        <authorList>
            <person name="Fan W."/>
            <person name="Wang S."/>
            <person name="Wang H."/>
            <person name="Wang A."/>
            <person name="Jiang F."/>
            <person name="Liu H."/>
            <person name="Zhao H."/>
            <person name="Xu D."/>
            <person name="Zhang Y."/>
        </authorList>
    </citation>
    <scope>NUCLEOTIDE SEQUENCE [LARGE SCALE GENOMIC DNA]</scope>
    <source>
        <strain evidence="2">cv. Punajuju</strain>
        <tissue evidence="1">Leaves</tissue>
    </source>
</reference>
<keyword evidence="2" id="KW-1185">Reference proteome</keyword>
<proteinExistence type="predicted"/>
<dbReference type="EMBL" id="CM042014">
    <property type="protein sequence ID" value="KAI3722266.1"/>
    <property type="molecule type" value="Genomic_DNA"/>
</dbReference>
<protein>
    <submittedName>
        <fullName evidence="1">Uncharacterized protein</fullName>
    </submittedName>
</protein>
<reference evidence="2" key="1">
    <citation type="journal article" date="2022" name="Mol. Ecol. Resour.">
        <title>The genomes of chicory, endive, great burdock and yacon provide insights into Asteraceae palaeo-polyploidization history and plant inulin production.</title>
        <authorList>
            <person name="Fan W."/>
            <person name="Wang S."/>
            <person name="Wang H."/>
            <person name="Wang A."/>
            <person name="Jiang F."/>
            <person name="Liu H."/>
            <person name="Zhao H."/>
            <person name="Xu D."/>
            <person name="Zhang Y."/>
        </authorList>
    </citation>
    <scope>NUCLEOTIDE SEQUENCE [LARGE SCALE GENOMIC DNA]</scope>
    <source>
        <strain evidence="2">cv. Punajuju</strain>
    </source>
</reference>
<organism evidence="1 2">
    <name type="scientific">Cichorium intybus</name>
    <name type="common">Chicory</name>
    <dbReference type="NCBI Taxonomy" id="13427"/>
    <lineage>
        <taxon>Eukaryota</taxon>
        <taxon>Viridiplantae</taxon>
        <taxon>Streptophyta</taxon>
        <taxon>Embryophyta</taxon>
        <taxon>Tracheophyta</taxon>
        <taxon>Spermatophyta</taxon>
        <taxon>Magnoliopsida</taxon>
        <taxon>eudicotyledons</taxon>
        <taxon>Gunneridae</taxon>
        <taxon>Pentapetalae</taxon>
        <taxon>asterids</taxon>
        <taxon>campanulids</taxon>
        <taxon>Asterales</taxon>
        <taxon>Asteraceae</taxon>
        <taxon>Cichorioideae</taxon>
        <taxon>Cichorieae</taxon>
        <taxon>Cichoriinae</taxon>
        <taxon>Cichorium</taxon>
    </lineage>
</organism>
<evidence type="ECO:0000313" key="1">
    <source>
        <dbReference type="EMBL" id="KAI3722266.1"/>
    </source>
</evidence>
<accession>A0ACB9BJR4</accession>
<name>A0ACB9BJR4_CICIN</name>
<gene>
    <name evidence="1" type="ORF">L2E82_33297</name>
</gene>
<dbReference type="Proteomes" id="UP001055811">
    <property type="component" value="Linkage Group LG06"/>
</dbReference>
<evidence type="ECO:0000313" key="2">
    <source>
        <dbReference type="Proteomes" id="UP001055811"/>
    </source>
</evidence>
<sequence>MQQRKGQDYHKQESQVSKSKRLKSVVISKEERIREEMSYADIVRGESKDKMKVDVDGVEAEDGQSESTEEDCFEITVIPKEEDMMTIEKSLIGEVKSYELLQNIYEMPKIEGLLNVSIQYIGGLFVIMEFDSKELAEDYLVKAKPSWRNWFGDLFMWSPSFRVNRRVASISIFGVPFHVWNADVFEEIARLWGTPVRIDKDEEFNLHKEIKRVGILTSEEQWINENVNIKIKNEIFKIKVIEDPSCSFGLAPKINSQEVDQSSYEGWLDLDTERMEMDEFIEEAENVQNCEAPEDNDDNGSAPMHAQSVESRIGKDCDKEQTSRSGGKGKTASFRALAPAIIGRGAPFVPDLNNSPVSMGFFPFLENDEASEDAFDIREEEELEQAINDEIDRKRRCKRKGGKKHVRGGANREVISEADKQKREGSFSKSHEVDQTIKIGEELGIRFQGSRSLVENAISKEGGIKSRC</sequence>
<comment type="caution">
    <text evidence="1">The sequence shown here is derived from an EMBL/GenBank/DDBJ whole genome shotgun (WGS) entry which is preliminary data.</text>
</comment>